<dbReference type="Pfam" id="PF00072">
    <property type="entry name" value="Response_reg"/>
    <property type="match status" value="1"/>
</dbReference>
<dbReference type="Gene3D" id="1.10.10.10">
    <property type="entry name" value="Winged helix-like DNA-binding domain superfamily/Winged helix DNA-binding domain"/>
    <property type="match status" value="1"/>
</dbReference>
<evidence type="ECO:0000259" key="6">
    <source>
        <dbReference type="PROSITE" id="PS50110"/>
    </source>
</evidence>
<evidence type="ECO:0000256" key="2">
    <source>
        <dbReference type="ARBA" id="ARBA00023125"/>
    </source>
</evidence>
<feature type="modified residue" description="4-aspartylphosphate" evidence="4">
    <location>
        <position position="53"/>
    </location>
</feature>
<protein>
    <submittedName>
        <fullName evidence="7">DNA-binding response regulator</fullName>
    </submittedName>
</protein>
<dbReference type="Pfam" id="PF00196">
    <property type="entry name" value="GerE"/>
    <property type="match status" value="1"/>
</dbReference>
<dbReference type="SMART" id="SM00448">
    <property type="entry name" value="REC"/>
    <property type="match status" value="1"/>
</dbReference>
<keyword evidence="8" id="KW-1185">Reference proteome</keyword>
<dbReference type="CDD" id="cd06170">
    <property type="entry name" value="LuxR_C_like"/>
    <property type="match status" value="1"/>
</dbReference>
<dbReference type="EMBL" id="BLJN01000005">
    <property type="protein sequence ID" value="GFE82912.1"/>
    <property type="molecule type" value="Genomic_DNA"/>
</dbReference>
<sequence length="218" mass="23955">MEPAILIVNGDPSVRRWIEATVTSAGLQARSFDSAAALLSQVASDNAACAILDVSLPDANGFDLQDELARAGVTVLFLTRERCLTSCVRAIKAGAVDFISLPCDAGELVRALHYAVRQALWSRAQREQSSELRSRYEQLTPREREVFLLVSSGMLNKQIAEQLDISEVTVQIHRGRVMRKMSTRSFAALVRMADALRLLPQSCVTAWDDQRGPIELAG</sequence>
<reference evidence="8" key="1">
    <citation type="submission" date="2020-01" db="EMBL/GenBank/DDBJ databases">
        <title>'Steroidobacter agaridevorans' sp. nov., agar-degrading bacteria isolated from rhizosphere soils.</title>
        <authorList>
            <person name="Ikenaga M."/>
            <person name="Kataoka M."/>
            <person name="Murouchi A."/>
            <person name="Katsuragi S."/>
            <person name="Sakai M."/>
        </authorList>
    </citation>
    <scope>NUCLEOTIDE SEQUENCE [LARGE SCALE GENOMIC DNA]</scope>
    <source>
        <strain evidence="8">YU21-B</strain>
    </source>
</reference>
<proteinExistence type="predicted"/>
<dbReference type="PROSITE" id="PS50110">
    <property type="entry name" value="RESPONSE_REGULATORY"/>
    <property type="match status" value="1"/>
</dbReference>
<dbReference type="AlphaFoldDB" id="A0A829YJ79"/>
<dbReference type="PROSITE" id="PS00622">
    <property type="entry name" value="HTH_LUXR_1"/>
    <property type="match status" value="1"/>
</dbReference>
<keyword evidence="4" id="KW-0597">Phosphoprotein</keyword>
<dbReference type="GO" id="GO:0003677">
    <property type="term" value="F:DNA binding"/>
    <property type="evidence" value="ECO:0007669"/>
    <property type="project" value="UniProtKB-KW"/>
</dbReference>
<dbReference type="Gene3D" id="3.40.50.2300">
    <property type="match status" value="1"/>
</dbReference>
<evidence type="ECO:0000313" key="7">
    <source>
        <dbReference type="EMBL" id="GFE82912.1"/>
    </source>
</evidence>
<evidence type="ECO:0000256" key="4">
    <source>
        <dbReference type="PROSITE-ProRule" id="PRU00169"/>
    </source>
</evidence>
<keyword evidence="2 7" id="KW-0238">DNA-binding</keyword>
<dbReference type="SUPFAM" id="SSF52172">
    <property type="entry name" value="CheY-like"/>
    <property type="match status" value="1"/>
</dbReference>
<dbReference type="InterPro" id="IPR001789">
    <property type="entry name" value="Sig_transdc_resp-reg_receiver"/>
</dbReference>
<keyword evidence="3" id="KW-0804">Transcription</keyword>
<name>A0A829YJ79_9GAMM</name>
<comment type="caution">
    <text evidence="7">The sequence shown here is derived from an EMBL/GenBank/DDBJ whole genome shotgun (WGS) entry which is preliminary data.</text>
</comment>
<organism evidence="7 8">
    <name type="scientific">Steroidobacter agaridevorans</name>
    <dbReference type="NCBI Taxonomy" id="2695856"/>
    <lineage>
        <taxon>Bacteria</taxon>
        <taxon>Pseudomonadati</taxon>
        <taxon>Pseudomonadota</taxon>
        <taxon>Gammaproteobacteria</taxon>
        <taxon>Steroidobacterales</taxon>
        <taxon>Steroidobacteraceae</taxon>
        <taxon>Steroidobacter</taxon>
    </lineage>
</organism>
<feature type="domain" description="HTH luxR-type" evidence="5">
    <location>
        <begin position="132"/>
        <end position="197"/>
    </location>
</feature>
<dbReference type="SMART" id="SM00421">
    <property type="entry name" value="HTH_LUXR"/>
    <property type="match status" value="1"/>
</dbReference>
<dbReference type="GO" id="GO:0006355">
    <property type="term" value="P:regulation of DNA-templated transcription"/>
    <property type="evidence" value="ECO:0007669"/>
    <property type="project" value="InterPro"/>
</dbReference>
<dbReference type="Proteomes" id="UP000445000">
    <property type="component" value="Unassembled WGS sequence"/>
</dbReference>
<dbReference type="InterPro" id="IPR036388">
    <property type="entry name" value="WH-like_DNA-bd_sf"/>
</dbReference>
<evidence type="ECO:0000259" key="5">
    <source>
        <dbReference type="PROSITE" id="PS50043"/>
    </source>
</evidence>
<evidence type="ECO:0000256" key="3">
    <source>
        <dbReference type="ARBA" id="ARBA00023163"/>
    </source>
</evidence>
<keyword evidence="1" id="KW-0805">Transcription regulation</keyword>
<gene>
    <name evidence="7" type="primary">nwsB_2</name>
    <name evidence="7" type="ORF">GCM10011487_49120</name>
</gene>
<evidence type="ECO:0000313" key="8">
    <source>
        <dbReference type="Proteomes" id="UP000445000"/>
    </source>
</evidence>
<dbReference type="InterPro" id="IPR011006">
    <property type="entry name" value="CheY-like_superfamily"/>
</dbReference>
<dbReference type="InterPro" id="IPR000792">
    <property type="entry name" value="Tscrpt_reg_LuxR_C"/>
</dbReference>
<dbReference type="PANTHER" id="PTHR44688">
    <property type="entry name" value="DNA-BINDING TRANSCRIPTIONAL ACTIVATOR DEVR_DOSR"/>
    <property type="match status" value="1"/>
</dbReference>
<dbReference type="PANTHER" id="PTHR44688:SF16">
    <property type="entry name" value="DNA-BINDING TRANSCRIPTIONAL ACTIVATOR DEVR_DOSR"/>
    <property type="match status" value="1"/>
</dbReference>
<accession>A0A829YJ79</accession>
<feature type="domain" description="Response regulatory" evidence="6">
    <location>
        <begin position="4"/>
        <end position="116"/>
    </location>
</feature>
<dbReference type="PRINTS" id="PR00038">
    <property type="entry name" value="HTHLUXR"/>
</dbReference>
<dbReference type="GO" id="GO:0000160">
    <property type="term" value="P:phosphorelay signal transduction system"/>
    <property type="evidence" value="ECO:0007669"/>
    <property type="project" value="InterPro"/>
</dbReference>
<dbReference type="PROSITE" id="PS50043">
    <property type="entry name" value="HTH_LUXR_2"/>
    <property type="match status" value="1"/>
</dbReference>
<evidence type="ECO:0000256" key="1">
    <source>
        <dbReference type="ARBA" id="ARBA00023015"/>
    </source>
</evidence>